<feature type="compositionally biased region" description="Low complexity" evidence="1">
    <location>
        <begin position="38"/>
        <end position="48"/>
    </location>
</feature>
<evidence type="ECO:0000313" key="2">
    <source>
        <dbReference type="EMBL" id="TFK10466.1"/>
    </source>
</evidence>
<name>A0A4D9EJW6_9SAUR</name>
<accession>A0A4D9EJW6</accession>
<dbReference type="EMBL" id="QXTE01000040">
    <property type="protein sequence ID" value="TFK10466.1"/>
    <property type="molecule type" value="Genomic_DNA"/>
</dbReference>
<feature type="region of interest" description="Disordered" evidence="1">
    <location>
        <begin position="1"/>
        <end position="48"/>
    </location>
</feature>
<keyword evidence="3" id="KW-1185">Reference proteome</keyword>
<evidence type="ECO:0000256" key="1">
    <source>
        <dbReference type="SAM" id="MobiDB-lite"/>
    </source>
</evidence>
<reference evidence="2 3" key="1">
    <citation type="submission" date="2019-04" db="EMBL/GenBank/DDBJ databases">
        <title>Draft genome of the big-headed turtle Platysternon megacephalum.</title>
        <authorList>
            <person name="Gong S."/>
        </authorList>
    </citation>
    <scope>NUCLEOTIDE SEQUENCE [LARGE SCALE GENOMIC DNA]</scope>
    <source>
        <strain evidence="2">DO16091913</strain>
        <tissue evidence="2">Muscle</tissue>
    </source>
</reference>
<comment type="caution">
    <text evidence="2">The sequence shown here is derived from an EMBL/GenBank/DDBJ whole genome shotgun (WGS) entry which is preliminary data.</text>
</comment>
<proteinExistence type="predicted"/>
<feature type="compositionally biased region" description="Polar residues" evidence="1">
    <location>
        <begin position="16"/>
        <end position="25"/>
    </location>
</feature>
<evidence type="ECO:0000313" key="3">
    <source>
        <dbReference type="Proteomes" id="UP000297703"/>
    </source>
</evidence>
<gene>
    <name evidence="2" type="ORF">DR999_PMT06389</name>
</gene>
<protein>
    <submittedName>
        <fullName evidence="2">Wiskott-Aldrich syndrome protein family member 3</fullName>
    </submittedName>
</protein>
<dbReference type="AlphaFoldDB" id="A0A4D9EJW6"/>
<organism evidence="2 3">
    <name type="scientific">Platysternon megacephalum</name>
    <name type="common">big-headed turtle</name>
    <dbReference type="NCBI Taxonomy" id="55544"/>
    <lineage>
        <taxon>Eukaryota</taxon>
        <taxon>Metazoa</taxon>
        <taxon>Chordata</taxon>
        <taxon>Craniata</taxon>
        <taxon>Vertebrata</taxon>
        <taxon>Euteleostomi</taxon>
        <taxon>Archelosauria</taxon>
        <taxon>Testudinata</taxon>
        <taxon>Testudines</taxon>
        <taxon>Cryptodira</taxon>
        <taxon>Durocryptodira</taxon>
        <taxon>Testudinoidea</taxon>
        <taxon>Platysternidae</taxon>
        <taxon>Platysternon</taxon>
    </lineage>
</organism>
<sequence length="170" mass="18696">MPLPEIFSAQPPPQETGPQQRSAWTPAQHLGKVLGENPSSSPTSAAQAPSVGLVEQLGASGEARGVFVAHALCLPCSSYSECTEDLSPQMLNPKLEQEPLRFPLLIALPREASCAYSRDTYLGILSHRRVKEESSSFKCQEEAFYLLVQEDIEQELEAKATKEVERKLSR</sequence>
<reference evidence="2 3" key="2">
    <citation type="submission" date="2019-04" db="EMBL/GenBank/DDBJ databases">
        <title>The genome sequence of big-headed turtle.</title>
        <authorList>
            <person name="Gong S."/>
        </authorList>
    </citation>
    <scope>NUCLEOTIDE SEQUENCE [LARGE SCALE GENOMIC DNA]</scope>
    <source>
        <strain evidence="2">DO16091913</strain>
        <tissue evidence="2">Muscle</tissue>
    </source>
</reference>
<dbReference type="Proteomes" id="UP000297703">
    <property type="component" value="Unassembled WGS sequence"/>
</dbReference>
<dbReference type="STRING" id="55544.A0A4D9EJW6"/>